<reference evidence="2 3" key="1">
    <citation type="submission" date="2018-05" db="EMBL/GenBank/DDBJ databases">
        <title>Genomic Encyclopedia of Type Strains, Phase IV (KMG-IV): sequencing the most valuable type-strain genomes for metagenomic binning, comparative biology and taxonomic classification.</title>
        <authorList>
            <person name="Goeker M."/>
        </authorList>
    </citation>
    <scope>NUCLEOTIDE SEQUENCE [LARGE SCALE GENOMIC DNA]</scope>
    <source>
        <strain evidence="2 3">DSM 28556</strain>
    </source>
</reference>
<dbReference type="OrthoDB" id="9813172at2"/>
<name>A0A2V3VSP5_9BACI</name>
<feature type="transmembrane region" description="Helical" evidence="1">
    <location>
        <begin position="207"/>
        <end position="229"/>
    </location>
</feature>
<dbReference type="AlphaFoldDB" id="A0A2V3VSP5"/>
<accession>A0A2V3VSP5</accession>
<evidence type="ECO:0000256" key="1">
    <source>
        <dbReference type="SAM" id="Phobius"/>
    </source>
</evidence>
<sequence>MNNWFYQPEIPFYMWGTAHLITIVLIFSIIFSLFLWKKSLLPYRRTIRLTVGSLLIISRISLEFWYIRTETWDIRSSLPLELCSISSLVCGIMLLTKNRQLFEVFYFIGIGGAIQAILTPDLNFGFPQYRFWQFFIDHMLLILAPLMMISLYQFTITIRSVLKAFITINAIAVIVFIINLSLSANYMFLRHKPSAASLLDLLGPYPWYLLSLEGITLVVFFILYSPFAWKNFKTKNNRF</sequence>
<keyword evidence="1" id="KW-0812">Transmembrane</keyword>
<feature type="transmembrane region" description="Helical" evidence="1">
    <location>
        <begin position="131"/>
        <end position="152"/>
    </location>
</feature>
<dbReference type="Proteomes" id="UP000247978">
    <property type="component" value="Unassembled WGS sequence"/>
</dbReference>
<protein>
    <submittedName>
        <fullName evidence="2">Putative integral membrane protein (TIGR02206 family)</fullName>
    </submittedName>
</protein>
<feature type="transmembrane region" description="Helical" evidence="1">
    <location>
        <begin position="102"/>
        <end position="119"/>
    </location>
</feature>
<evidence type="ECO:0000313" key="2">
    <source>
        <dbReference type="EMBL" id="PXW84776.1"/>
    </source>
</evidence>
<gene>
    <name evidence="2" type="ORF">DFR56_11319</name>
</gene>
<evidence type="ECO:0000313" key="3">
    <source>
        <dbReference type="Proteomes" id="UP000247978"/>
    </source>
</evidence>
<dbReference type="NCBIfam" id="TIGR02206">
    <property type="entry name" value="intg_mem_TP0381"/>
    <property type="match status" value="1"/>
</dbReference>
<keyword evidence="3" id="KW-1185">Reference proteome</keyword>
<dbReference type="Pfam" id="PF14808">
    <property type="entry name" value="TMEM164"/>
    <property type="match status" value="1"/>
</dbReference>
<feature type="transmembrane region" description="Helical" evidence="1">
    <location>
        <begin position="12"/>
        <end position="35"/>
    </location>
</feature>
<keyword evidence="1" id="KW-0472">Membrane</keyword>
<feature type="transmembrane region" description="Helical" evidence="1">
    <location>
        <begin position="164"/>
        <end position="187"/>
    </location>
</feature>
<dbReference type="EMBL" id="QJJQ01000013">
    <property type="protein sequence ID" value="PXW84776.1"/>
    <property type="molecule type" value="Genomic_DNA"/>
</dbReference>
<proteinExistence type="predicted"/>
<keyword evidence="1" id="KW-1133">Transmembrane helix</keyword>
<organism evidence="2 3">
    <name type="scientific">Pseudogracilibacillus auburnensis</name>
    <dbReference type="NCBI Taxonomy" id="1494959"/>
    <lineage>
        <taxon>Bacteria</taxon>
        <taxon>Bacillati</taxon>
        <taxon>Bacillota</taxon>
        <taxon>Bacilli</taxon>
        <taxon>Bacillales</taxon>
        <taxon>Bacillaceae</taxon>
        <taxon>Pseudogracilibacillus</taxon>
    </lineage>
</organism>
<comment type="caution">
    <text evidence="2">The sequence shown here is derived from an EMBL/GenBank/DDBJ whole genome shotgun (WGS) entry which is preliminary data.</text>
</comment>
<dbReference type="InterPro" id="IPR011737">
    <property type="entry name" value="CHP02206_TP0381"/>
</dbReference>
<dbReference type="RefSeq" id="WP_158525676.1">
    <property type="nucleotide sequence ID" value="NZ_JBHUHB010000001.1"/>
</dbReference>